<keyword evidence="1" id="KW-1133">Transmembrane helix</keyword>
<feature type="transmembrane region" description="Helical" evidence="1">
    <location>
        <begin position="37"/>
        <end position="55"/>
    </location>
</feature>
<feature type="transmembrane region" description="Helical" evidence="1">
    <location>
        <begin position="108"/>
        <end position="127"/>
    </location>
</feature>
<dbReference type="EMBL" id="MN740002">
    <property type="protein sequence ID" value="QHT82525.1"/>
    <property type="molecule type" value="Genomic_DNA"/>
</dbReference>
<organism evidence="2">
    <name type="scientific">viral metagenome</name>
    <dbReference type="NCBI Taxonomy" id="1070528"/>
    <lineage>
        <taxon>unclassified sequences</taxon>
        <taxon>metagenomes</taxon>
        <taxon>organismal metagenomes</taxon>
    </lineage>
</organism>
<feature type="transmembrane region" description="Helical" evidence="1">
    <location>
        <begin position="147"/>
        <end position="170"/>
    </location>
</feature>
<feature type="transmembrane region" description="Helical" evidence="1">
    <location>
        <begin position="6"/>
        <end position="25"/>
    </location>
</feature>
<name>A0A6C0HQY5_9ZZZZ</name>
<sequence length="174" mass="19347">MENKWYTIIYNSLLLVGLIIIFCTVGSNTASNLTGTIIGYSFITTGILLLIGYLLNNMNTITGSSFSLLSSLITVGPFVLLIGILVYMIYLLSYYFSQITAGHISSGYYTFMNIFIVLLMVEFYIFYNSMQDKVFKNTGTIGKVTGMILYLLEIVSIVTVITLGIVLKYFSTDG</sequence>
<proteinExistence type="predicted"/>
<dbReference type="AlphaFoldDB" id="A0A6C0HQY5"/>
<feature type="transmembrane region" description="Helical" evidence="1">
    <location>
        <begin position="75"/>
        <end position="96"/>
    </location>
</feature>
<keyword evidence="1" id="KW-0472">Membrane</keyword>
<evidence type="ECO:0000256" key="1">
    <source>
        <dbReference type="SAM" id="Phobius"/>
    </source>
</evidence>
<keyword evidence="1" id="KW-0812">Transmembrane</keyword>
<protein>
    <submittedName>
        <fullName evidence="2">Uncharacterized protein</fullName>
    </submittedName>
</protein>
<reference evidence="2" key="1">
    <citation type="journal article" date="2020" name="Nature">
        <title>Giant virus diversity and host interactions through global metagenomics.</title>
        <authorList>
            <person name="Schulz F."/>
            <person name="Roux S."/>
            <person name="Paez-Espino D."/>
            <person name="Jungbluth S."/>
            <person name="Walsh D.A."/>
            <person name="Denef V.J."/>
            <person name="McMahon K.D."/>
            <person name="Konstantinidis K.T."/>
            <person name="Eloe-Fadrosh E.A."/>
            <person name="Kyrpides N.C."/>
            <person name="Woyke T."/>
        </authorList>
    </citation>
    <scope>NUCLEOTIDE SEQUENCE</scope>
    <source>
        <strain evidence="2">GVMAG-M-3300023184-165</strain>
    </source>
</reference>
<accession>A0A6C0HQY5</accession>
<evidence type="ECO:0000313" key="2">
    <source>
        <dbReference type="EMBL" id="QHT82525.1"/>
    </source>
</evidence>